<comment type="catalytic activity">
    <reaction evidence="1">
        <text>ATP + protein L-histidine = ADP + protein N-phospho-L-histidine.</text>
        <dbReference type="EC" id="2.7.13.3"/>
    </reaction>
</comment>
<dbReference type="PROSITE" id="PS50109">
    <property type="entry name" value="HIS_KIN"/>
    <property type="match status" value="1"/>
</dbReference>
<evidence type="ECO:0000259" key="10">
    <source>
        <dbReference type="PROSITE" id="PS50109"/>
    </source>
</evidence>
<keyword evidence="6 11" id="KW-0418">Kinase</keyword>
<feature type="transmembrane region" description="Helical" evidence="9">
    <location>
        <begin position="92"/>
        <end position="108"/>
    </location>
</feature>
<keyword evidence="3" id="KW-0597">Phosphoprotein</keyword>
<keyword evidence="9" id="KW-0812">Transmembrane</keyword>
<protein>
    <recommendedName>
        <fullName evidence="2">histidine kinase</fullName>
        <ecNumber evidence="2">2.7.13.3</ecNumber>
    </recommendedName>
</protein>
<keyword evidence="9" id="KW-1133">Transmembrane helix</keyword>
<dbReference type="GO" id="GO:0000155">
    <property type="term" value="F:phosphorelay sensor kinase activity"/>
    <property type="evidence" value="ECO:0007669"/>
    <property type="project" value="InterPro"/>
</dbReference>
<dbReference type="SUPFAM" id="SSF47384">
    <property type="entry name" value="Homodimeric domain of signal transducing histidine kinase"/>
    <property type="match status" value="1"/>
</dbReference>
<dbReference type="InterPro" id="IPR004358">
    <property type="entry name" value="Sig_transdc_His_kin-like_C"/>
</dbReference>
<dbReference type="Proteomes" id="UP000632125">
    <property type="component" value="Unassembled WGS sequence"/>
</dbReference>
<gene>
    <name evidence="11" type="ORF">IDH41_26245</name>
</gene>
<evidence type="ECO:0000256" key="9">
    <source>
        <dbReference type="SAM" id="Phobius"/>
    </source>
</evidence>
<dbReference type="SMART" id="SM00388">
    <property type="entry name" value="HisKA"/>
    <property type="match status" value="1"/>
</dbReference>
<evidence type="ECO:0000313" key="11">
    <source>
        <dbReference type="EMBL" id="MBD2872086.1"/>
    </source>
</evidence>
<evidence type="ECO:0000256" key="4">
    <source>
        <dbReference type="ARBA" id="ARBA00022679"/>
    </source>
</evidence>
<feature type="domain" description="Histidine kinase" evidence="10">
    <location>
        <begin position="262"/>
        <end position="470"/>
    </location>
</feature>
<dbReference type="Gene3D" id="3.30.565.10">
    <property type="entry name" value="Histidine kinase-like ATPase, C-terminal domain"/>
    <property type="match status" value="1"/>
</dbReference>
<dbReference type="EMBL" id="JACXIY010000041">
    <property type="protein sequence ID" value="MBD2872086.1"/>
    <property type="molecule type" value="Genomic_DNA"/>
</dbReference>
<keyword evidence="12" id="KW-1185">Reference proteome</keyword>
<accession>A0A927H7X0</accession>
<comment type="caution">
    <text evidence="11">The sequence shown here is derived from an EMBL/GenBank/DDBJ whole genome shotgun (WGS) entry which is preliminary data.</text>
</comment>
<dbReference type="InterPro" id="IPR036890">
    <property type="entry name" value="HATPase_C_sf"/>
</dbReference>
<dbReference type="PANTHER" id="PTHR43065">
    <property type="entry name" value="SENSOR HISTIDINE KINASE"/>
    <property type="match status" value="1"/>
</dbReference>
<evidence type="ECO:0000256" key="8">
    <source>
        <dbReference type="ARBA" id="ARBA00023012"/>
    </source>
</evidence>
<evidence type="ECO:0000256" key="5">
    <source>
        <dbReference type="ARBA" id="ARBA00022741"/>
    </source>
</evidence>
<dbReference type="AlphaFoldDB" id="A0A927H7X0"/>
<sequence>MTESEPRTRPLLFTLKLKNEGEVKEDLCRINVVACRFLPNKPFDLDGERNGLPVIQTVLLPVLHGLLYIAAACLIFIVITPRFLFEHNRRKPFFVLILAVLTYFYIGFESIDPLVYALHLTPISLCLAALYEGAIPGVATWAAFVVCGIFAVGNDWLPTLAASTLMLAGGLLLHYRVAEGSRGKMSLLSVLLALAYLAAYIPLQLLVGFETPVRQLLLVVASTFVSSIITSYVYFYVKHQERFQKELLLSEKYQLIGQLAASISHEIRNPLTTARGFLQMMGKEGLSQEAFERYRTYAFEGIDHANGIITDYLNFSKPTVEQPALLNVREEVEGVIPWLQPFSVLSNITLDIHHLIDEPAWIRGEPKKFQQCLLNVMKNAIESMKDGGILSVHTRLEKSHVQILIRDTGVGMSSAQVKRLGIPYFTTKDTGTGLGLMVVMSLVKEMDGKILFRSKPDQGTICEMHFPLAQPK</sequence>
<proteinExistence type="predicted"/>
<reference evidence="11" key="1">
    <citation type="submission" date="2020-09" db="EMBL/GenBank/DDBJ databases">
        <title>A novel bacterium of genus Paenibacillus, isolated from South China Sea.</title>
        <authorList>
            <person name="Huang H."/>
            <person name="Mo K."/>
            <person name="Hu Y."/>
        </authorList>
    </citation>
    <scope>NUCLEOTIDE SEQUENCE</scope>
    <source>
        <strain evidence="11">IB182493</strain>
    </source>
</reference>
<evidence type="ECO:0000256" key="2">
    <source>
        <dbReference type="ARBA" id="ARBA00012438"/>
    </source>
</evidence>
<keyword evidence="7" id="KW-0067">ATP-binding</keyword>
<evidence type="ECO:0000256" key="1">
    <source>
        <dbReference type="ARBA" id="ARBA00000085"/>
    </source>
</evidence>
<keyword evidence="5" id="KW-0547">Nucleotide-binding</keyword>
<feature type="transmembrane region" description="Helical" evidence="9">
    <location>
        <begin position="58"/>
        <end position="80"/>
    </location>
</feature>
<dbReference type="InterPro" id="IPR003594">
    <property type="entry name" value="HATPase_dom"/>
</dbReference>
<dbReference type="SUPFAM" id="SSF55874">
    <property type="entry name" value="ATPase domain of HSP90 chaperone/DNA topoisomerase II/histidine kinase"/>
    <property type="match status" value="1"/>
</dbReference>
<evidence type="ECO:0000313" key="12">
    <source>
        <dbReference type="Proteomes" id="UP000632125"/>
    </source>
</evidence>
<evidence type="ECO:0000256" key="3">
    <source>
        <dbReference type="ARBA" id="ARBA00022553"/>
    </source>
</evidence>
<dbReference type="EC" id="2.7.13.3" evidence="2"/>
<dbReference type="Pfam" id="PF02518">
    <property type="entry name" value="HATPase_c"/>
    <property type="match status" value="1"/>
</dbReference>
<keyword evidence="4" id="KW-0808">Transferase</keyword>
<feature type="transmembrane region" description="Helical" evidence="9">
    <location>
        <begin position="215"/>
        <end position="237"/>
    </location>
</feature>
<dbReference type="PRINTS" id="PR00344">
    <property type="entry name" value="BCTRLSENSOR"/>
</dbReference>
<dbReference type="InterPro" id="IPR003661">
    <property type="entry name" value="HisK_dim/P_dom"/>
</dbReference>
<name>A0A927H7X0_9BACL</name>
<feature type="transmembrane region" description="Helical" evidence="9">
    <location>
        <begin position="160"/>
        <end position="178"/>
    </location>
</feature>
<keyword evidence="9" id="KW-0472">Membrane</keyword>
<keyword evidence="8" id="KW-0902">Two-component regulatory system</keyword>
<dbReference type="Pfam" id="PF00512">
    <property type="entry name" value="HisKA"/>
    <property type="match status" value="1"/>
</dbReference>
<evidence type="ECO:0000256" key="7">
    <source>
        <dbReference type="ARBA" id="ARBA00022840"/>
    </source>
</evidence>
<organism evidence="11 12">
    <name type="scientific">Paenibacillus arenilitoris</name>
    <dbReference type="NCBI Taxonomy" id="2772299"/>
    <lineage>
        <taxon>Bacteria</taxon>
        <taxon>Bacillati</taxon>
        <taxon>Bacillota</taxon>
        <taxon>Bacilli</taxon>
        <taxon>Bacillales</taxon>
        <taxon>Paenibacillaceae</taxon>
        <taxon>Paenibacillus</taxon>
    </lineage>
</organism>
<dbReference type="PANTHER" id="PTHR43065:SF46">
    <property type="entry name" value="C4-DICARBOXYLATE TRANSPORT SENSOR PROTEIN DCTB"/>
    <property type="match status" value="1"/>
</dbReference>
<dbReference type="InterPro" id="IPR005467">
    <property type="entry name" value="His_kinase_dom"/>
</dbReference>
<dbReference type="InterPro" id="IPR036097">
    <property type="entry name" value="HisK_dim/P_sf"/>
</dbReference>
<dbReference type="SMART" id="SM00387">
    <property type="entry name" value="HATPase_c"/>
    <property type="match status" value="1"/>
</dbReference>
<dbReference type="CDD" id="cd00082">
    <property type="entry name" value="HisKA"/>
    <property type="match status" value="1"/>
</dbReference>
<dbReference type="GO" id="GO:0005524">
    <property type="term" value="F:ATP binding"/>
    <property type="evidence" value="ECO:0007669"/>
    <property type="project" value="UniProtKB-KW"/>
</dbReference>
<evidence type="ECO:0000256" key="6">
    <source>
        <dbReference type="ARBA" id="ARBA00022777"/>
    </source>
</evidence>
<feature type="transmembrane region" description="Helical" evidence="9">
    <location>
        <begin position="185"/>
        <end position="203"/>
    </location>
</feature>
<feature type="transmembrane region" description="Helical" evidence="9">
    <location>
        <begin position="138"/>
        <end position="154"/>
    </location>
</feature>
<dbReference type="Gene3D" id="1.10.287.130">
    <property type="match status" value="1"/>
</dbReference>